<reference evidence="20 21" key="1">
    <citation type="submission" date="2015-11" db="EMBL/GenBank/DDBJ databases">
        <title>Genomic analysis of 38 Legionella species identifies large and diverse effector repertoires.</title>
        <authorList>
            <person name="Burstein D."/>
            <person name="Amaro F."/>
            <person name="Zusman T."/>
            <person name="Lifshitz Z."/>
            <person name="Cohen O."/>
            <person name="Gilbert J.A."/>
            <person name="Pupko T."/>
            <person name="Shuman H.A."/>
            <person name="Segal G."/>
        </authorList>
    </citation>
    <scope>NUCLEOTIDE SEQUENCE [LARGE SCALE GENOMIC DNA]</scope>
    <source>
        <strain evidence="20 21">ATCC 700990</strain>
    </source>
</reference>
<keyword evidence="10" id="KW-0067">ATP-binding</keyword>
<dbReference type="InterPro" id="IPR000014">
    <property type="entry name" value="PAS"/>
</dbReference>
<dbReference type="CDD" id="cd00082">
    <property type="entry name" value="HisKA"/>
    <property type="match status" value="1"/>
</dbReference>
<evidence type="ECO:0000259" key="18">
    <source>
        <dbReference type="PROSITE" id="PS50113"/>
    </source>
</evidence>
<evidence type="ECO:0000256" key="10">
    <source>
        <dbReference type="ARBA" id="ARBA00022840"/>
    </source>
</evidence>
<dbReference type="NCBIfam" id="TIGR00229">
    <property type="entry name" value="sensory_box"/>
    <property type="match status" value="1"/>
</dbReference>
<evidence type="ECO:0000256" key="5">
    <source>
        <dbReference type="ARBA" id="ARBA00022519"/>
    </source>
</evidence>
<dbReference type="Pfam" id="PF02518">
    <property type="entry name" value="HATPase_c"/>
    <property type="match status" value="1"/>
</dbReference>
<keyword evidence="5" id="KW-0997">Cell inner membrane</keyword>
<evidence type="ECO:0000256" key="13">
    <source>
        <dbReference type="ARBA" id="ARBA00023136"/>
    </source>
</evidence>
<dbReference type="InterPro" id="IPR036890">
    <property type="entry name" value="HATPase_C_sf"/>
</dbReference>
<dbReference type="PANTHER" id="PTHR43047">
    <property type="entry name" value="TWO-COMPONENT HISTIDINE PROTEIN KINASE"/>
    <property type="match status" value="1"/>
</dbReference>
<feature type="domain" description="Response regulatory" evidence="17">
    <location>
        <begin position="524"/>
        <end position="643"/>
    </location>
</feature>
<keyword evidence="9 20" id="KW-0418">Kinase</keyword>
<feature type="domain" description="HPt" evidence="19">
    <location>
        <begin position="692"/>
        <end position="789"/>
    </location>
</feature>
<dbReference type="InterPro" id="IPR003594">
    <property type="entry name" value="HATPase_dom"/>
</dbReference>
<sequence>MTLSDQKKSTLESVLIHQFVAGFSQPAILLNSEGIVLECNNSILKLYGLKKDILLEKDYFLSCSHYKITPPFSSFKKLKSFVNKKSINNFPLSTHGKKNIQWSISRYALQNNGLGFFLMGSEVDVVSSLERDEKLRDIMLDYIPAQVFWKNDKLAYLGCNKAFLDSLGLKSKTEVIGKTDFDLPVSKKDSRAYRADDIEVISSGIPKLNIEEKQTLSDGHERFLSTNKVPLFDEHGHIYGVLAIYIDITERIKAERALLEANNSKDEFIRNMSHDIRTPLSGIIGMSAILEEKVQTEGEKEHAHMIYISGEQLLALLNSVLDIIATGSNKENRINYSNVDIRKLIHNIADLELPTIKLKNLDLRIRLPADIPALIETDEIKVHRILLNILGNAIKFTDSGYIEIGVNFINHNKRWPRLEFYISDTGRGIPDAAIDKIYKKFYRGTSSYQGLYVGHGVGLHIVKKYIDLLKGKISVESQSGKGTTFTVSIPIKTIKQTIETAALLPNLLAKSQPKINRSPGAAIKILLIEDNAIALKTAENLLTQMNIAFQSATSGASAIKLFKANHFHLVLSDIGLPDMQGTDLTRHFRNLEQELSRTAIPVIGLTAHSLPGTTKEALESGMNEILSKPIRRSQMTDLLKRYELDIAKDSPWATEVATAQHPGLPNNNEALFTLQQFPLLDETEGINNCGGIDGLHELLKMLISCELPADKEKMQQAFELNNYPEVEKLAHKIKGGAVYVGTLRMKYACQYLERYWKSGQRELFEKLYKQAVSVIEETMSYVKNWLKSS</sequence>
<dbReference type="InterPro" id="IPR036097">
    <property type="entry name" value="HisK_dim/P_sf"/>
</dbReference>
<dbReference type="Gene3D" id="3.30.450.20">
    <property type="entry name" value="PAS domain"/>
    <property type="match status" value="1"/>
</dbReference>
<evidence type="ECO:0000313" key="20">
    <source>
        <dbReference type="EMBL" id="KTC91788.1"/>
    </source>
</evidence>
<dbReference type="Gene3D" id="1.20.120.160">
    <property type="entry name" value="HPT domain"/>
    <property type="match status" value="1"/>
</dbReference>
<dbReference type="Proteomes" id="UP000054736">
    <property type="component" value="Unassembled WGS sequence"/>
</dbReference>
<feature type="domain" description="Histidine kinase" evidence="16">
    <location>
        <begin position="271"/>
        <end position="493"/>
    </location>
</feature>
<evidence type="ECO:0000256" key="11">
    <source>
        <dbReference type="ARBA" id="ARBA00022989"/>
    </source>
</evidence>
<dbReference type="SUPFAM" id="SSF47384">
    <property type="entry name" value="Homodimeric domain of signal transducing histidine kinase"/>
    <property type="match status" value="1"/>
</dbReference>
<gene>
    <name evidence="20" type="ORF">Ldro_0622</name>
</gene>
<dbReference type="RefSeq" id="WP_058494977.1">
    <property type="nucleotide sequence ID" value="NZ_CAAAIU010000009.1"/>
</dbReference>
<dbReference type="STRING" id="1212489.Ldro_0622"/>
<dbReference type="SMART" id="SM00448">
    <property type="entry name" value="REC"/>
    <property type="match status" value="1"/>
</dbReference>
<comment type="caution">
    <text evidence="20">The sequence shown here is derived from an EMBL/GenBank/DDBJ whole genome shotgun (WGS) entry which is preliminary data.</text>
</comment>
<keyword evidence="7" id="KW-0808">Transferase</keyword>
<dbReference type="Pfam" id="PF08448">
    <property type="entry name" value="PAS_4"/>
    <property type="match status" value="1"/>
</dbReference>
<feature type="modified residue" description="4-aspartylphosphate" evidence="15">
    <location>
        <position position="573"/>
    </location>
</feature>
<dbReference type="SUPFAM" id="SSF52172">
    <property type="entry name" value="CheY-like"/>
    <property type="match status" value="1"/>
</dbReference>
<dbReference type="PATRIC" id="fig|1212489.4.peg.647"/>
<evidence type="ECO:0000259" key="19">
    <source>
        <dbReference type="PROSITE" id="PS50894"/>
    </source>
</evidence>
<keyword evidence="10" id="KW-0547">Nucleotide-binding</keyword>
<dbReference type="InterPro" id="IPR008207">
    <property type="entry name" value="Sig_transdc_His_kin_Hpt_dom"/>
</dbReference>
<dbReference type="Pfam" id="PF01627">
    <property type="entry name" value="Hpt"/>
    <property type="match status" value="1"/>
</dbReference>
<dbReference type="InterPro" id="IPR035965">
    <property type="entry name" value="PAS-like_dom_sf"/>
</dbReference>
<keyword evidence="13" id="KW-0472">Membrane</keyword>
<evidence type="ECO:0000256" key="3">
    <source>
        <dbReference type="ARBA" id="ARBA00012438"/>
    </source>
</evidence>
<dbReference type="GO" id="GO:0005886">
    <property type="term" value="C:plasma membrane"/>
    <property type="evidence" value="ECO:0007669"/>
    <property type="project" value="UniProtKB-SubCell"/>
</dbReference>
<accession>A0A0W0T871</accession>
<evidence type="ECO:0000313" key="21">
    <source>
        <dbReference type="Proteomes" id="UP000054736"/>
    </source>
</evidence>
<protein>
    <recommendedName>
        <fullName evidence="3">histidine kinase</fullName>
        <ecNumber evidence="3">2.7.13.3</ecNumber>
    </recommendedName>
</protein>
<keyword evidence="4" id="KW-1003">Cell membrane</keyword>
<dbReference type="Gene3D" id="3.40.50.2300">
    <property type="match status" value="1"/>
</dbReference>
<dbReference type="Pfam" id="PF00072">
    <property type="entry name" value="Response_reg"/>
    <property type="match status" value="1"/>
</dbReference>
<dbReference type="SUPFAM" id="SSF47226">
    <property type="entry name" value="Histidine-containing phosphotransfer domain, HPT domain"/>
    <property type="match status" value="1"/>
</dbReference>
<dbReference type="Gene3D" id="1.10.287.130">
    <property type="match status" value="1"/>
</dbReference>
<dbReference type="InterPro" id="IPR013656">
    <property type="entry name" value="PAS_4"/>
</dbReference>
<dbReference type="EMBL" id="LNXY01000006">
    <property type="protein sequence ID" value="KTC91788.1"/>
    <property type="molecule type" value="Genomic_DNA"/>
</dbReference>
<evidence type="ECO:0000256" key="8">
    <source>
        <dbReference type="ARBA" id="ARBA00022692"/>
    </source>
</evidence>
<organism evidence="20 21">
    <name type="scientific">Legionella drozanskii LLAP-1</name>
    <dbReference type="NCBI Taxonomy" id="1212489"/>
    <lineage>
        <taxon>Bacteria</taxon>
        <taxon>Pseudomonadati</taxon>
        <taxon>Pseudomonadota</taxon>
        <taxon>Gammaproteobacteria</taxon>
        <taxon>Legionellales</taxon>
        <taxon>Legionellaceae</taxon>
        <taxon>Legionella</taxon>
    </lineage>
</organism>
<keyword evidence="21" id="KW-1185">Reference proteome</keyword>
<dbReference type="GO" id="GO:0000155">
    <property type="term" value="F:phosphorelay sensor kinase activity"/>
    <property type="evidence" value="ECO:0007669"/>
    <property type="project" value="InterPro"/>
</dbReference>
<dbReference type="InterPro" id="IPR000700">
    <property type="entry name" value="PAS-assoc_C"/>
</dbReference>
<dbReference type="InterPro" id="IPR036641">
    <property type="entry name" value="HPT_dom_sf"/>
</dbReference>
<evidence type="ECO:0000259" key="16">
    <source>
        <dbReference type="PROSITE" id="PS50109"/>
    </source>
</evidence>
<dbReference type="SMART" id="SM00387">
    <property type="entry name" value="HATPase_c"/>
    <property type="match status" value="1"/>
</dbReference>
<evidence type="ECO:0000256" key="12">
    <source>
        <dbReference type="ARBA" id="ARBA00023012"/>
    </source>
</evidence>
<evidence type="ECO:0000256" key="7">
    <source>
        <dbReference type="ARBA" id="ARBA00022679"/>
    </source>
</evidence>
<evidence type="ECO:0000256" key="9">
    <source>
        <dbReference type="ARBA" id="ARBA00022777"/>
    </source>
</evidence>
<dbReference type="PROSITE" id="PS50894">
    <property type="entry name" value="HPT"/>
    <property type="match status" value="1"/>
</dbReference>
<evidence type="ECO:0000256" key="6">
    <source>
        <dbReference type="ARBA" id="ARBA00022553"/>
    </source>
</evidence>
<evidence type="ECO:0000259" key="17">
    <source>
        <dbReference type="PROSITE" id="PS50110"/>
    </source>
</evidence>
<dbReference type="InterPro" id="IPR011006">
    <property type="entry name" value="CheY-like_superfamily"/>
</dbReference>
<dbReference type="PRINTS" id="PR00344">
    <property type="entry name" value="BCTRLSENSOR"/>
</dbReference>
<dbReference type="CDD" id="cd17546">
    <property type="entry name" value="REC_hyHK_CKI1_RcsC-like"/>
    <property type="match status" value="1"/>
</dbReference>
<feature type="modified residue" description="Phosphohistidine" evidence="14">
    <location>
        <position position="731"/>
    </location>
</feature>
<evidence type="ECO:0000256" key="2">
    <source>
        <dbReference type="ARBA" id="ARBA00004429"/>
    </source>
</evidence>
<dbReference type="SUPFAM" id="SSF55874">
    <property type="entry name" value="ATPase domain of HSP90 chaperone/DNA topoisomerase II/histidine kinase"/>
    <property type="match status" value="1"/>
</dbReference>
<dbReference type="PROSITE" id="PS50110">
    <property type="entry name" value="RESPONSE_REGULATORY"/>
    <property type="match status" value="1"/>
</dbReference>
<evidence type="ECO:0000256" key="15">
    <source>
        <dbReference type="PROSITE-ProRule" id="PRU00169"/>
    </source>
</evidence>
<keyword evidence="11" id="KW-1133">Transmembrane helix</keyword>
<dbReference type="SUPFAM" id="SSF55785">
    <property type="entry name" value="PYP-like sensor domain (PAS domain)"/>
    <property type="match status" value="1"/>
</dbReference>
<dbReference type="EC" id="2.7.13.3" evidence="3"/>
<dbReference type="InterPro" id="IPR003661">
    <property type="entry name" value="HisK_dim/P_dom"/>
</dbReference>
<dbReference type="InterPro" id="IPR001789">
    <property type="entry name" value="Sig_transdc_resp-reg_receiver"/>
</dbReference>
<name>A0A0W0T871_9GAMM</name>
<dbReference type="SMART" id="SM00388">
    <property type="entry name" value="HisKA"/>
    <property type="match status" value="1"/>
</dbReference>
<dbReference type="AlphaFoldDB" id="A0A0W0T871"/>
<evidence type="ECO:0000256" key="14">
    <source>
        <dbReference type="PROSITE-ProRule" id="PRU00110"/>
    </source>
</evidence>
<dbReference type="InterPro" id="IPR004358">
    <property type="entry name" value="Sig_transdc_His_kin-like_C"/>
</dbReference>
<keyword evidence="8" id="KW-0812">Transmembrane</keyword>
<dbReference type="InterPro" id="IPR005467">
    <property type="entry name" value="His_kinase_dom"/>
</dbReference>
<dbReference type="Gene3D" id="3.30.565.10">
    <property type="entry name" value="Histidine kinase-like ATPase, C-terminal domain"/>
    <property type="match status" value="1"/>
</dbReference>
<evidence type="ECO:0000256" key="4">
    <source>
        <dbReference type="ARBA" id="ARBA00022475"/>
    </source>
</evidence>
<keyword evidence="6 15" id="KW-0597">Phosphoprotein</keyword>
<comment type="catalytic activity">
    <reaction evidence="1">
        <text>ATP + protein L-histidine = ADP + protein N-phospho-L-histidine.</text>
        <dbReference type="EC" id="2.7.13.3"/>
    </reaction>
</comment>
<feature type="domain" description="PAC" evidence="18">
    <location>
        <begin position="208"/>
        <end position="260"/>
    </location>
</feature>
<evidence type="ECO:0000256" key="1">
    <source>
        <dbReference type="ARBA" id="ARBA00000085"/>
    </source>
</evidence>
<dbReference type="PROSITE" id="PS50109">
    <property type="entry name" value="HIS_KIN"/>
    <property type="match status" value="1"/>
</dbReference>
<comment type="subcellular location">
    <subcellularLocation>
        <location evidence="2">Cell inner membrane</location>
        <topology evidence="2">Multi-pass membrane protein</topology>
    </subcellularLocation>
</comment>
<proteinExistence type="predicted"/>
<dbReference type="PROSITE" id="PS50113">
    <property type="entry name" value="PAC"/>
    <property type="match status" value="1"/>
</dbReference>
<dbReference type="Pfam" id="PF00512">
    <property type="entry name" value="HisKA"/>
    <property type="match status" value="1"/>
</dbReference>
<keyword evidence="12" id="KW-0902">Two-component regulatory system</keyword>